<dbReference type="EC" id="2.7.1.23" evidence="6"/>
<comment type="similarity">
    <text evidence="6">Belongs to the NAD kinase family.</text>
</comment>
<dbReference type="Proteomes" id="UP000184442">
    <property type="component" value="Unassembled WGS sequence"/>
</dbReference>
<gene>
    <name evidence="6" type="primary">nadK</name>
    <name evidence="7" type="ORF">SAMN02745176_01835</name>
</gene>
<evidence type="ECO:0000256" key="4">
    <source>
        <dbReference type="ARBA" id="ARBA00023027"/>
    </source>
</evidence>
<evidence type="ECO:0000256" key="3">
    <source>
        <dbReference type="ARBA" id="ARBA00022857"/>
    </source>
</evidence>
<keyword evidence="3 6" id="KW-0521">NADP</keyword>
<feature type="binding site" evidence="6">
    <location>
        <begin position="142"/>
        <end position="143"/>
    </location>
    <ligand>
        <name>NAD(+)</name>
        <dbReference type="ChEBI" id="CHEBI:57540"/>
    </ligand>
</feature>
<evidence type="ECO:0000256" key="1">
    <source>
        <dbReference type="ARBA" id="ARBA00022679"/>
    </source>
</evidence>
<comment type="cofactor">
    <cofactor evidence="6">
        <name>a divalent metal cation</name>
        <dbReference type="ChEBI" id="CHEBI:60240"/>
    </cofactor>
</comment>
<dbReference type="Gene3D" id="3.40.50.10330">
    <property type="entry name" value="Probable inorganic polyphosphate/atp-NAD kinase, domain 1"/>
    <property type="match status" value="1"/>
</dbReference>
<comment type="function">
    <text evidence="6">Involved in the regulation of the intracellular balance of NAD and NADP, and is a key enzyme in the biosynthesis of NADP. Catalyzes specifically the phosphorylation on 2'-hydroxyl of the adenosine moiety of NAD to yield NADP.</text>
</comment>
<organism evidence="7 8">
    <name type="scientific">Lutispora thermophila DSM 19022</name>
    <dbReference type="NCBI Taxonomy" id="1122184"/>
    <lineage>
        <taxon>Bacteria</taxon>
        <taxon>Bacillati</taxon>
        <taxon>Bacillota</taxon>
        <taxon>Clostridia</taxon>
        <taxon>Lutisporales</taxon>
        <taxon>Lutisporaceae</taxon>
        <taxon>Lutispora</taxon>
    </lineage>
</organism>
<feature type="binding site" evidence="6">
    <location>
        <begin position="183"/>
        <end position="188"/>
    </location>
    <ligand>
        <name>NAD(+)</name>
        <dbReference type="ChEBI" id="CHEBI:57540"/>
    </ligand>
</feature>
<dbReference type="GO" id="GO:0046872">
    <property type="term" value="F:metal ion binding"/>
    <property type="evidence" value="ECO:0007669"/>
    <property type="project" value="UniProtKB-UniRule"/>
</dbReference>
<dbReference type="GO" id="GO:0019674">
    <property type="term" value="P:NAD+ metabolic process"/>
    <property type="evidence" value="ECO:0007669"/>
    <property type="project" value="InterPro"/>
</dbReference>
<dbReference type="HAMAP" id="MF_00361">
    <property type="entry name" value="NAD_kinase"/>
    <property type="match status" value="1"/>
</dbReference>
<dbReference type="GO" id="GO:0051287">
    <property type="term" value="F:NAD binding"/>
    <property type="evidence" value="ECO:0007669"/>
    <property type="project" value="UniProtKB-ARBA"/>
</dbReference>
<dbReference type="InterPro" id="IPR017437">
    <property type="entry name" value="ATP-NAD_kinase_PpnK-typ_C"/>
</dbReference>
<feature type="binding site" evidence="6">
    <location>
        <position position="153"/>
    </location>
    <ligand>
        <name>NAD(+)</name>
        <dbReference type="ChEBI" id="CHEBI:57540"/>
    </ligand>
</feature>
<keyword evidence="6" id="KW-0067">ATP-binding</keyword>
<protein>
    <recommendedName>
        <fullName evidence="6">NAD kinase</fullName>
        <ecNumber evidence="6">2.7.1.23</ecNumber>
    </recommendedName>
    <alternativeName>
        <fullName evidence="6">ATP-dependent NAD kinase</fullName>
    </alternativeName>
</protein>
<dbReference type="Pfam" id="PF01513">
    <property type="entry name" value="NAD_kinase"/>
    <property type="match status" value="1"/>
</dbReference>
<sequence>MSKIGIIPNLSKDSNLSLTEKITNWLLDNKQDVLLNTGIALRIGKPDLGFNNEDIFINSDFIIVLGGDGTLLNIARQSAYYNVPLFGINLGHLGFLTEVEAEDMFPAFEKLIAGEYEIEKRMMLEATVETDNIQMEKSIALNDIGITKGPFSRIIRMGIYINDDFVDLYSADGVVVSSPTGSTAYSLSAGGPIVSPDVKVMIITPICPHILHSRSIVVSHEDIVKIEVCQNNTEVMLTVDGQQGYKLKAGDIVTIRQAQCYTSLVKLKDRSFYQVLRKKISERWESNLKL</sequence>
<accession>A0A1M6F5W2</accession>
<name>A0A1M6F5W2_9FIRM</name>
<evidence type="ECO:0000313" key="8">
    <source>
        <dbReference type="Proteomes" id="UP000184442"/>
    </source>
</evidence>
<dbReference type="InterPro" id="IPR002504">
    <property type="entry name" value="NADK"/>
</dbReference>
<dbReference type="GO" id="GO:0005737">
    <property type="term" value="C:cytoplasm"/>
    <property type="evidence" value="ECO:0007669"/>
    <property type="project" value="UniProtKB-SubCell"/>
</dbReference>
<keyword evidence="6" id="KW-0963">Cytoplasm</keyword>
<feature type="binding site" evidence="6">
    <location>
        <position position="172"/>
    </location>
    <ligand>
        <name>NAD(+)</name>
        <dbReference type="ChEBI" id="CHEBI:57540"/>
    </ligand>
</feature>
<comment type="caution">
    <text evidence="6">Lacks conserved residue(s) required for the propagation of feature annotation.</text>
</comment>
<evidence type="ECO:0000256" key="2">
    <source>
        <dbReference type="ARBA" id="ARBA00022777"/>
    </source>
</evidence>
<dbReference type="STRING" id="1122184.SAMN02745176_01835"/>
<evidence type="ECO:0000313" key="7">
    <source>
        <dbReference type="EMBL" id="SHI93085.1"/>
    </source>
</evidence>
<dbReference type="Gene3D" id="2.60.200.30">
    <property type="entry name" value="Probable inorganic polyphosphate/atp-NAD kinase, domain 2"/>
    <property type="match status" value="1"/>
</dbReference>
<dbReference type="RefSeq" id="WP_073025910.1">
    <property type="nucleotide sequence ID" value="NZ_FQZS01000011.1"/>
</dbReference>
<dbReference type="InterPro" id="IPR017438">
    <property type="entry name" value="ATP-NAD_kinase_N"/>
</dbReference>
<dbReference type="PANTHER" id="PTHR20275:SF0">
    <property type="entry name" value="NAD KINASE"/>
    <property type="match status" value="1"/>
</dbReference>
<dbReference type="GO" id="GO:0003951">
    <property type="term" value="F:NAD+ kinase activity"/>
    <property type="evidence" value="ECO:0007669"/>
    <property type="project" value="UniProtKB-UniRule"/>
</dbReference>
<keyword evidence="2 6" id="KW-0418">Kinase</keyword>
<dbReference type="InterPro" id="IPR016064">
    <property type="entry name" value="NAD/diacylglycerol_kinase_sf"/>
</dbReference>
<feature type="active site" description="Proton acceptor" evidence="6">
    <location>
        <position position="68"/>
    </location>
</feature>
<dbReference type="AlphaFoldDB" id="A0A1M6F5W2"/>
<proteinExistence type="inferred from homology"/>
<feature type="binding site" evidence="6">
    <location>
        <position position="242"/>
    </location>
    <ligand>
        <name>NAD(+)</name>
        <dbReference type="ChEBI" id="CHEBI:57540"/>
    </ligand>
</feature>
<dbReference type="GO" id="GO:0006741">
    <property type="term" value="P:NADP+ biosynthetic process"/>
    <property type="evidence" value="ECO:0007669"/>
    <property type="project" value="UniProtKB-UniRule"/>
</dbReference>
<dbReference type="EMBL" id="FQZS01000011">
    <property type="protein sequence ID" value="SHI93085.1"/>
    <property type="molecule type" value="Genomic_DNA"/>
</dbReference>
<keyword evidence="4 6" id="KW-0520">NAD</keyword>
<evidence type="ECO:0000256" key="6">
    <source>
        <dbReference type="HAMAP-Rule" id="MF_00361"/>
    </source>
</evidence>
<feature type="binding site" evidence="6">
    <location>
        <begin position="68"/>
        <end position="69"/>
    </location>
    <ligand>
        <name>NAD(+)</name>
        <dbReference type="ChEBI" id="CHEBI:57540"/>
    </ligand>
</feature>
<dbReference type="SUPFAM" id="SSF111331">
    <property type="entry name" value="NAD kinase/diacylglycerol kinase-like"/>
    <property type="match status" value="1"/>
</dbReference>
<dbReference type="OrthoDB" id="9774737at2"/>
<comment type="catalytic activity">
    <reaction evidence="5 6">
        <text>NAD(+) + ATP = ADP + NADP(+) + H(+)</text>
        <dbReference type="Rhea" id="RHEA:18629"/>
        <dbReference type="ChEBI" id="CHEBI:15378"/>
        <dbReference type="ChEBI" id="CHEBI:30616"/>
        <dbReference type="ChEBI" id="CHEBI:57540"/>
        <dbReference type="ChEBI" id="CHEBI:58349"/>
        <dbReference type="ChEBI" id="CHEBI:456216"/>
        <dbReference type="EC" id="2.7.1.23"/>
    </reaction>
</comment>
<comment type="subcellular location">
    <subcellularLocation>
        <location evidence="6">Cytoplasm</location>
    </subcellularLocation>
</comment>
<keyword evidence="8" id="KW-1185">Reference proteome</keyword>
<reference evidence="7 8" key="1">
    <citation type="submission" date="2016-11" db="EMBL/GenBank/DDBJ databases">
        <authorList>
            <person name="Jaros S."/>
            <person name="Januszkiewicz K."/>
            <person name="Wedrychowicz H."/>
        </authorList>
    </citation>
    <scope>NUCLEOTIDE SEQUENCE [LARGE SCALE GENOMIC DNA]</scope>
    <source>
        <strain evidence="7 8">DSM 19022</strain>
    </source>
</reference>
<keyword evidence="1 6" id="KW-0808">Transferase</keyword>
<evidence type="ECO:0000256" key="5">
    <source>
        <dbReference type="ARBA" id="ARBA00047925"/>
    </source>
</evidence>
<dbReference type="GO" id="GO:0005524">
    <property type="term" value="F:ATP binding"/>
    <property type="evidence" value="ECO:0007669"/>
    <property type="project" value="UniProtKB-KW"/>
</dbReference>
<keyword evidence="6" id="KW-0547">Nucleotide-binding</keyword>
<dbReference type="PANTHER" id="PTHR20275">
    <property type="entry name" value="NAD KINASE"/>
    <property type="match status" value="1"/>
</dbReference>
<dbReference type="Pfam" id="PF20143">
    <property type="entry name" value="NAD_kinase_C"/>
    <property type="match status" value="1"/>
</dbReference>